<dbReference type="Proteomes" id="UP001586593">
    <property type="component" value="Unassembled WGS sequence"/>
</dbReference>
<proteinExistence type="predicted"/>
<accession>A0ABR3V3Y0</accession>
<sequence length="348" mass="34820">MLRDGGAALDGLALEVGQIPLDLGKGERAQGARLLLAVVRGGVVQGVHADAQGHLGGELAGDLALVLAGGLADQRGVVDEAVLGGGVLGLEGAEQGLLGAQDLDGAAGVLGQVHQRAGVGDQAGADQVADQLGQVGGDGLHAVLQVAGQVVAVLGVLDDLLGEQLDVLEVLVGDLGAHADVGGGLDGGLDGLLQEGEVGGGGVGAHAHGQDDLGVQQVAREDLGQLGEVPAVPLAYAHGVGVELLVQVVEQGDGVHDHDVDLVGRELELVARQRVRQAQRHLLEVLGQHARDQVGEVGADGAEQVVGRRVGDGLDVEVGQLDDGVAQLLLGHGQGDLLLVLELVEQAG</sequence>
<dbReference type="EMBL" id="JAZHXJ010002867">
    <property type="protein sequence ID" value="KAL1836320.1"/>
    <property type="molecule type" value="Genomic_DNA"/>
</dbReference>
<name>A0ABR3V3Y0_9PEZI</name>
<comment type="caution">
    <text evidence="1">The sequence shown here is derived from an EMBL/GenBank/DDBJ whole genome shotgun (WGS) entry which is preliminary data.</text>
</comment>
<keyword evidence="2" id="KW-1185">Reference proteome</keyword>
<organism evidence="1 2">
    <name type="scientific">Phialemonium thermophilum</name>
    <dbReference type="NCBI Taxonomy" id="223376"/>
    <lineage>
        <taxon>Eukaryota</taxon>
        <taxon>Fungi</taxon>
        <taxon>Dikarya</taxon>
        <taxon>Ascomycota</taxon>
        <taxon>Pezizomycotina</taxon>
        <taxon>Sordariomycetes</taxon>
        <taxon>Sordariomycetidae</taxon>
        <taxon>Cephalothecales</taxon>
        <taxon>Cephalothecaceae</taxon>
        <taxon>Phialemonium</taxon>
    </lineage>
</organism>
<protein>
    <submittedName>
        <fullName evidence="1">Uncharacterized protein</fullName>
    </submittedName>
</protein>
<evidence type="ECO:0000313" key="2">
    <source>
        <dbReference type="Proteomes" id="UP001586593"/>
    </source>
</evidence>
<reference evidence="1 2" key="1">
    <citation type="journal article" date="2024" name="Commun. Biol.">
        <title>Comparative genomic analysis of thermophilic fungi reveals convergent evolutionary adaptations and gene losses.</title>
        <authorList>
            <person name="Steindorff A.S."/>
            <person name="Aguilar-Pontes M.V."/>
            <person name="Robinson A.J."/>
            <person name="Andreopoulos B."/>
            <person name="LaButti K."/>
            <person name="Kuo A."/>
            <person name="Mondo S."/>
            <person name="Riley R."/>
            <person name="Otillar R."/>
            <person name="Haridas S."/>
            <person name="Lipzen A."/>
            <person name="Grimwood J."/>
            <person name="Schmutz J."/>
            <person name="Clum A."/>
            <person name="Reid I.D."/>
            <person name="Moisan M.C."/>
            <person name="Butler G."/>
            <person name="Nguyen T.T.M."/>
            <person name="Dewar K."/>
            <person name="Conant G."/>
            <person name="Drula E."/>
            <person name="Henrissat B."/>
            <person name="Hansel C."/>
            <person name="Singer S."/>
            <person name="Hutchinson M.I."/>
            <person name="de Vries R.P."/>
            <person name="Natvig D.O."/>
            <person name="Powell A.J."/>
            <person name="Tsang A."/>
            <person name="Grigoriev I.V."/>
        </authorList>
    </citation>
    <scope>NUCLEOTIDE SEQUENCE [LARGE SCALE GENOMIC DNA]</scope>
    <source>
        <strain evidence="1 2">ATCC 24622</strain>
    </source>
</reference>
<evidence type="ECO:0000313" key="1">
    <source>
        <dbReference type="EMBL" id="KAL1836320.1"/>
    </source>
</evidence>
<gene>
    <name evidence="1" type="ORF">VTK73DRAFT_5092</name>
</gene>